<name>A0A9P3LLE1_9APHY</name>
<dbReference type="GO" id="GO:0000407">
    <property type="term" value="C:phagophore assembly site"/>
    <property type="evidence" value="ECO:0007669"/>
    <property type="project" value="TreeGrafter"/>
</dbReference>
<dbReference type="PANTHER" id="PTHR13292">
    <property type="entry name" value="AUTOPHAGY-RELATED PROTEIN 101"/>
    <property type="match status" value="1"/>
</dbReference>
<sequence length="184" mass="20817">MSSPNLPIVKIDLSLERRTARDVLTAVLHSILFHRLFGTLKPEIREVLDVSMPAVDDPEIKQLVDLKVDAFWKGVESDVNKRGQFIVTFSEKRSRKSWFLVSEEEVPWEQWVVNAEIRPPIPERERQKYDADLTATLKKSLQSMLTHTSSERGRSAVPLITNAQGISPFPVKIVVNVNGTEVSG</sequence>
<evidence type="ECO:0000256" key="1">
    <source>
        <dbReference type="ARBA" id="ARBA00007130"/>
    </source>
</evidence>
<evidence type="ECO:0000313" key="5">
    <source>
        <dbReference type="Proteomes" id="UP000703269"/>
    </source>
</evidence>
<protein>
    <recommendedName>
        <fullName evidence="2">Autophagy-related protein 101</fullName>
    </recommendedName>
</protein>
<proteinExistence type="inferred from homology"/>
<organism evidence="4 5">
    <name type="scientific">Phanerochaete sordida</name>
    <dbReference type="NCBI Taxonomy" id="48140"/>
    <lineage>
        <taxon>Eukaryota</taxon>
        <taxon>Fungi</taxon>
        <taxon>Dikarya</taxon>
        <taxon>Basidiomycota</taxon>
        <taxon>Agaricomycotina</taxon>
        <taxon>Agaricomycetes</taxon>
        <taxon>Polyporales</taxon>
        <taxon>Phanerochaetaceae</taxon>
        <taxon>Phanerochaete</taxon>
    </lineage>
</organism>
<evidence type="ECO:0000256" key="3">
    <source>
        <dbReference type="ARBA" id="ARBA00023006"/>
    </source>
</evidence>
<accession>A0A9P3LLE1</accession>
<dbReference type="GO" id="GO:0019901">
    <property type="term" value="F:protein kinase binding"/>
    <property type="evidence" value="ECO:0007669"/>
    <property type="project" value="TreeGrafter"/>
</dbReference>
<dbReference type="OrthoDB" id="10259639at2759"/>
<dbReference type="Proteomes" id="UP000703269">
    <property type="component" value="Unassembled WGS sequence"/>
</dbReference>
<reference evidence="4 5" key="1">
    <citation type="submission" date="2021-08" db="EMBL/GenBank/DDBJ databases">
        <title>Draft Genome Sequence of Phanerochaete sordida strain YK-624.</title>
        <authorList>
            <person name="Mori T."/>
            <person name="Dohra H."/>
            <person name="Suzuki T."/>
            <person name="Kawagishi H."/>
            <person name="Hirai H."/>
        </authorList>
    </citation>
    <scope>NUCLEOTIDE SEQUENCE [LARGE SCALE GENOMIC DNA]</scope>
    <source>
        <strain evidence="4 5">YK-624</strain>
    </source>
</reference>
<dbReference type="Pfam" id="PF07855">
    <property type="entry name" value="ATG101"/>
    <property type="match status" value="1"/>
</dbReference>
<comment type="caution">
    <text evidence="4">The sequence shown here is derived from an EMBL/GenBank/DDBJ whole genome shotgun (WGS) entry which is preliminary data.</text>
</comment>
<evidence type="ECO:0000313" key="4">
    <source>
        <dbReference type="EMBL" id="GJE99598.1"/>
    </source>
</evidence>
<dbReference type="AlphaFoldDB" id="A0A9P3LLE1"/>
<keyword evidence="5" id="KW-1185">Reference proteome</keyword>
<dbReference type="PANTHER" id="PTHR13292:SF0">
    <property type="entry name" value="AUTOPHAGY-RELATED PROTEIN 101"/>
    <property type="match status" value="1"/>
</dbReference>
<keyword evidence="3" id="KW-0072">Autophagy</keyword>
<dbReference type="GO" id="GO:0000045">
    <property type="term" value="P:autophagosome assembly"/>
    <property type="evidence" value="ECO:0007669"/>
    <property type="project" value="TreeGrafter"/>
</dbReference>
<comment type="similarity">
    <text evidence="1">Belongs to the ATG101 family.</text>
</comment>
<evidence type="ECO:0000256" key="2">
    <source>
        <dbReference type="ARBA" id="ARBA00018874"/>
    </source>
</evidence>
<dbReference type="EMBL" id="BPQB01000113">
    <property type="protein sequence ID" value="GJE99598.1"/>
    <property type="molecule type" value="Genomic_DNA"/>
</dbReference>
<dbReference type="GO" id="GO:1990316">
    <property type="term" value="C:Atg1/ULK1 kinase complex"/>
    <property type="evidence" value="ECO:0007669"/>
    <property type="project" value="TreeGrafter"/>
</dbReference>
<dbReference type="InterPro" id="IPR012445">
    <property type="entry name" value="ATG101"/>
</dbReference>
<gene>
    <name evidence="4" type="ORF">PsYK624_158660</name>
</gene>